<evidence type="ECO:0000256" key="4">
    <source>
        <dbReference type="ARBA" id="ARBA00022801"/>
    </source>
</evidence>
<dbReference type="GO" id="GO:0003887">
    <property type="term" value="F:DNA-directed DNA polymerase activity"/>
    <property type="evidence" value="ECO:0007669"/>
    <property type="project" value="UniProtKB-KW"/>
</dbReference>
<dbReference type="GO" id="GO:0004519">
    <property type="term" value="F:endonuclease activity"/>
    <property type="evidence" value="ECO:0007669"/>
    <property type="project" value="UniProtKB-KW"/>
</dbReference>
<keyword evidence="8" id="KW-0548">Nucleotidyltransferase</keyword>
<evidence type="ECO:0000256" key="7">
    <source>
        <dbReference type="ARBA" id="ARBA00022918"/>
    </source>
</evidence>
<keyword evidence="10" id="KW-0863">Zinc-finger</keyword>
<evidence type="ECO:0000313" key="15">
    <source>
        <dbReference type="Proteomes" id="UP000230750"/>
    </source>
</evidence>
<feature type="domain" description="CCHC-type" evidence="12">
    <location>
        <begin position="295"/>
        <end position="309"/>
    </location>
</feature>
<dbReference type="EMBL" id="MRZV01001812">
    <property type="protein sequence ID" value="PIK35791.1"/>
    <property type="molecule type" value="Genomic_DNA"/>
</dbReference>
<dbReference type="InterPro" id="IPR012337">
    <property type="entry name" value="RNaseH-like_sf"/>
</dbReference>
<dbReference type="PANTHER" id="PTHR42648">
    <property type="entry name" value="TRANSPOSASE, PUTATIVE-RELATED"/>
    <property type="match status" value="1"/>
</dbReference>
<dbReference type="AlphaFoldDB" id="A0A2G8JJ77"/>
<gene>
    <name evidence="14" type="ORF">BSL78_27378</name>
</gene>
<keyword evidence="8" id="KW-0808">Transferase</keyword>
<keyword evidence="4" id="KW-0378">Hydrolase</keyword>
<feature type="domain" description="Integrase catalytic" evidence="13">
    <location>
        <begin position="427"/>
        <end position="590"/>
    </location>
</feature>
<dbReference type="PANTHER" id="PTHR42648:SF11">
    <property type="entry name" value="TRANSPOSON TY4-P GAG-POL POLYPROTEIN"/>
    <property type="match status" value="1"/>
</dbReference>
<dbReference type="SUPFAM" id="SSF57756">
    <property type="entry name" value="Retrovirus zinc finger-like domains"/>
    <property type="match status" value="1"/>
</dbReference>
<dbReference type="InterPro" id="IPR001878">
    <property type="entry name" value="Znf_CCHC"/>
</dbReference>
<name>A0A2G8JJ77_STIJA</name>
<evidence type="ECO:0000256" key="10">
    <source>
        <dbReference type="PROSITE-ProRule" id="PRU00047"/>
    </source>
</evidence>
<evidence type="ECO:0000259" key="12">
    <source>
        <dbReference type="PROSITE" id="PS50158"/>
    </source>
</evidence>
<organism evidence="14 15">
    <name type="scientific">Stichopus japonicus</name>
    <name type="common">Sea cucumber</name>
    <dbReference type="NCBI Taxonomy" id="307972"/>
    <lineage>
        <taxon>Eukaryota</taxon>
        <taxon>Metazoa</taxon>
        <taxon>Echinodermata</taxon>
        <taxon>Eleutherozoa</taxon>
        <taxon>Echinozoa</taxon>
        <taxon>Holothuroidea</taxon>
        <taxon>Aspidochirotacea</taxon>
        <taxon>Aspidochirotida</taxon>
        <taxon>Stichopodidae</taxon>
        <taxon>Apostichopus</taxon>
    </lineage>
</organism>
<dbReference type="GO" id="GO:0003964">
    <property type="term" value="F:RNA-directed DNA polymerase activity"/>
    <property type="evidence" value="ECO:0007669"/>
    <property type="project" value="UniProtKB-KW"/>
</dbReference>
<dbReference type="InterPro" id="IPR036397">
    <property type="entry name" value="RNaseH_sf"/>
</dbReference>
<keyword evidence="1" id="KW-0540">Nuclease</keyword>
<dbReference type="InterPro" id="IPR040521">
    <property type="entry name" value="KDZ"/>
</dbReference>
<dbReference type="OrthoDB" id="413361at2759"/>
<protein>
    <submittedName>
        <fullName evidence="14">Uncharacterized protein</fullName>
    </submittedName>
</protein>
<dbReference type="PROSITE" id="PS50994">
    <property type="entry name" value="INTEGRASE"/>
    <property type="match status" value="1"/>
</dbReference>
<dbReference type="SUPFAM" id="SSF53098">
    <property type="entry name" value="Ribonuclease H-like"/>
    <property type="match status" value="1"/>
</dbReference>
<keyword evidence="2" id="KW-0479">Metal-binding</keyword>
<dbReference type="GO" id="GO:0006310">
    <property type="term" value="P:DNA recombination"/>
    <property type="evidence" value="ECO:0007669"/>
    <property type="project" value="UniProtKB-KW"/>
</dbReference>
<dbReference type="GO" id="GO:0015074">
    <property type="term" value="P:DNA integration"/>
    <property type="evidence" value="ECO:0007669"/>
    <property type="project" value="UniProtKB-KW"/>
</dbReference>
<reference evidence="14 15" key="1">
    <citation type="journal article" date="2017" name="PLoS Biol.">
        <title>The sea cucumber genome provides insights into morphological evolution and visceral regeneration.</title>
        <authorList>
            <person name="Zhang X."/>
            <person name="Sun L."/>
            <person name="Yuan J."/>
            <person name="Sun Y."/>
            <person name="Gao Y."/>
            <person name="Zhang L."/>
            <person name="Li S."/>
            <person name="Dai H."/>
            <person name="Hamel J.F."/>
            <person name="Liu C."/>
            <person name="Yu Y."/>
            <person name="Liu S."/>
            <person name="Lin W."/>
            <person name="Guo K."/>
            <person name="Jin S."/>
            <person name="Xu P."/>
            <person name="Storey K.B."/>
            <person name="Huan P."/>
            <person name="Zhang T."/>
            <person name="Zhou Y."/>
            <person name="Zhang J."/>
            <person name="Lin C."/>
            <person name="Li X."/>
            <person name="Xing L."/>
            <person name="Huo D."/>
            <person name="Sun M."/>
            <person name="Wang L."/>
            <person name="Mercier A."/>
            <person name="Li F."/>
            <person name="Yang H."/>
            <person name="Xiang J."/>
        </authorList>
    </citation>
    <scope>NUCLEOTIDE SEQUENCE [LARGE SCALE GENOMIC DNA]</scope>
    <source>
        <strain evidence="14">Shaxun</strain>
        <tissue evidence="14">Muscle</tissue>
    </source>
</reference>
<dbReference type="Pfam" id="PF18758">
    <property type="entry name" value="KDZ"/>
    <property type="match status" value="1"/>
</dbReference>
<dbReference type="InterPro" id="IPR039537">
    <property type="entry name" value="Retrotran_Ty1/copia-like"/>
</dbReference>
<keyword evidence="15" id="KW-1185">Reference proteome</keyword>
<dbReference type="Pfam" id="PF00098">
    <property type="entry name" value="zf-CCHC"/>
    <property type="match status" value="1"/>
</dbReference>
<evidence type="ECO:0000256" key="2">
    <source>
        <dbReference type="ARBA" id="ARBA00022723"/>
    </source>
</evidence>
<dbReference type="STRING" id="307972.A0A2G8JJ77"/>
<evidence type="ECO:0000259" key="13">
    <source>
        <dbReference type="PROSITE" id="PS50994"/>
    </source>
</evidence>
<proteinExistence type="predicted"/>
<dbReference type="Pfam" id="PF14223">
    <property type="entry name" value="Retrotran_gag_2"/>
    <property type="match status" value="1"/>
</dbReference>
<evidence type="ECO:0000256" key="11">
    <source>
        <dbReference type="SAM" id="MobiDB-lite"/>
    </source>
</evidence>
<dbReference type="Pfam" id="PF00665">
    <property type="entry name" value="rve"/>
    <property type="match status" value="1"/>
</dbReference>
<keyword evidence="3" id="KW-0255">Endonuclease</keyword>
<feature type="region of interest" description="Disordered" evidence="11">
    <location>
        <begin position="327"/>
        <end position="361"/>
    </location>
</feature>
<comment type="caution">
    <text evidence="14">The sequence shown here is derived from an EMBL/GenBank/DDBJ whole genome shotgun (WGS) entry which is preliminary data.</text>
</comment>
<dbReference type="InterPro" id="IPR001584">
    <property type="entry name" value="Integrase_cat-core"/>
</dbReference>
<dbReference type="Proteomes" id="UP000230750">
    <property type="component" value="Unassembled WGS sequence"/>
</dbReference>
<dbReference type="GO" id="GO:0003676">
    <property type="term" value="F:nucleic acid binding"/>
    <property type="evidence" value="ECO:0007669"/>
    <property type="project" value="InterPro"/>
</dbReference>
<evidence type="ECO:0000256" key="6">
    <source>
        <dbReference type="ARBA" id="ARBA00022908"/>
    </source>
</evidence>
<evidence type="ECO:0000256" key="5">
    <source>
        <dbReference type="ARBA" id="ARBA00022842"/>
    </source>
</evidence>
<evidence type="ECO:0000256" key="3">
    <source>
        <dbReference type="ARBA" id="ARBA00022759"/>
    </source>
</evidence>
<dbReference type="InterPro" id="IPR036875">
    <property type="entry name" value="Znf_CCHC_sf"/>
</dbReference>
<keyword evidence="7" id="KW-0695">RNA-directed DNA polymerase</keyword>
<keyword evidence="10" id="KW-0862">Zinc</keyword>
<evidence type="ECO:0000313" key="14">
    <source>
        <dbReference type="EMBL" id="PIK35791.1"/>
    </source>
</evidence>
<keyword evidence="9" id="KW-0233">DNA recombination</keyword>
<keyword evidence="5" id="KW-0460">Magnesium</keyword>
<keyword evidence="8" id="KW-0239">DNA-directed DNA polymerase</keyword>
<dbReference type="PROSITE" id="PS50158">
    <property type="entry name" value="ZF_CCHC"/>
    <property type="match status" value="1"/>
</dbReference>
<dbReference type="GO" id="GO:0008270">
    <property type="term" value="F:zinc ion binding"/>
    <property type="evidence" value="ECO:0007669"/>
    <property type="project" value="UniProtKB-KW"/>
</dbReference>
<evidence type="ECO:0000256" key="1">
    <source>
        <dbReference type="ARBA" id="ARBA00022722"/>
    </source>
</evidence>
<dbReference type="SMART" id="SM00343">
    <property type="entry name" value="ZnF_C2HC"/>
    <property type="match status" value="1"/>
</dbReference>
<dbReference type="Gene3D" id="4.10.60.10">
    <property type="entry name" value="Zinc finger, CCHC-type"/>
    <property type="match status" value="1"/>
</dbReference>
<accession>A0A2G8JJ77</accession>
<evidence type="ECO:0000256" key="9">
    <source>
        <dbReference type="ARBA" id="ARBA00023172"/>
    </source>
</evidence>
<keyword evidence="6" id="KW-0229">DNA integration</keyword>
<sequence>MIYSTRRVEGFALSDGEQVERLWSFLRNFSRSTKEMSASNRIDAITEALLHYSKKKINAMGNIILQRSKRAEESLKTSKKELADALSNQTMCHTCTFTNHKMISSNGSQEKSTPSSVQALATGHNLTPQETYAIHLCTYYNLCLSLVMRDAADDGRKALKILREHYSNQGKPRIITLYTELTSLKKGPNESITDYIIRAEKAITALRNAKETLSDGLLIAMILKGLPDSFKPFAIHITQSNDEITFTKFKSKLRSFEETEKFRVESHDKSDNVMKAGSTGTVPTGSRRIKGRLTCYQCGNEGHIARLCPYKLQTSNKSQTKLPKMCNYHNSSTHSDETCRRHNRKDKAKQTAEQTETREEDHTFSFKAVNNTSNIRQRGGPGTLMVDCGDVVKGMKIKGEVDKSTFDCDTCTQEKFVNSRSRKLDAKATTPLELVHTDLAGLINPVAKDGFKYAATFTDDYSGAIYVYFIGNKGDTALVLEKFLADCAPYGKVKCIRPDNGSEFTGNAFESVLRKMGIRHETASPYLPHKNGTAERQWRTLFEMGRCLLIDKGLPKFLWTYAVQTAAHIRNRCFNNRIKQTPYYMLTGNKPDLSKMGIFGSECYAYKHDPKKLDSRCEKGIFVGYDIVFTRVTRIPGYPPDAGLPGS</sequence>
<dbReference type="GO" id="GO:0016787">
    <property type="term" value="F:hydrolase activity"/>
    <property type="evidence" value="ECO:0007669"/>
    <property type="project" value="UniProtKB-KW"/>
</dbReference>
<dbReference type="Gene3D" id="3.30.420.10">
    <property type="entry name" value="Ribonuclease H-like superfamily/Ribonuclease H"/>
    <property type="match status" value="1"/>
</dbReference>
<evidence type="ECO:0000256" key="8">
    <source>
        <dbReference type="ARBA" id="ARBA00022932"/>
    </source>
</evidence>